<reference evidence="2" key="1">
    <citation type="submission" date="2022-07" db="EMBL/GenBank/DDBJ databases">
        <authorList>
            <person name="Macas J."/>
            <person name="Novak P."/>
            <person name="Neumann P."/>
        </authorList>
    </citation>
    <scope>NUCLEOTIDE SEQUENCE</scope>
</reference>
<evidence type="ECO:0000313" key="2">
    <source>
        <dbReference type="EMBL" id="CAH9107682.1"/>
    </source>
</evidence>
<comment type="caution">
    <text evidence="2">The sequence shown here is derived from an EMBL/GenBank/DDBJ whole genome shotgun (WGS) entry which is preliminary data.</text>
</comment>
<name>A0A9P0ZR42_CUSEU</name>
<dbReference type="OrthoDB" id="1750169at2759"/>
<feature type="coiled-coil region" evidence="1">
    <location>
        <begin position="5"/>
        <end position="32"/>
    </location>
</feature>
<proteinExistence type="predicted"/>
<organism evidence="2 3">
    <name type="scientific">Cuscuta europaea</name>
    <name type="common">European dodder</name>
    <dbReference type="NCBI Taxonomy" id="41803"/>
    <lineage>
        <taxon>Eukaryota</taxon>
        <taxon>Viridiplantae</taxon>
        <taxon>Streptophyta</taxon>
        <taxon>Embryophyta</taxon>
        <taxon>Tracheophyta</taxon>
        <taxon>Spermatophyta</taxon>
        <taxon>Magnoliopsida</taxon>
        <taxon>eudicotyledons</taxon>
        <taxon>Gunneridae</taxon>
        <taxon>Pentapetalae</taxon>
        <taxon>asterids</taxon>
        <taxon>lamiids</taxon>
        <taxon>Solanales</taxon>
        <taxon>Convolvulaceae</taxon>
        <taxon>Cuscuteae</taxon>
        <taxon>Cuscuta</taxon>
        <taxon>Cuscuta subgen. Cuscuta</taxon>
    </lineage>
</organism>
<dbReference type="AlphaFoldDB" id="A0A9P0ZR42"/>
<keyword evidence="3" id="KW-1185">Reference proteome</keyword>
<evidence type="ECO:0000313" key="3">
    <source>
        <dbReference type="Proteomes" id="UP001152484"/>
    </source>
</evidence>
<accession>A0A9P0ZR42</accession>
<sequence length="44" mass="5067">MCSDIDEIKSSLQRLDKKVEEELGELKHLLVQVIDTVNKALKEK</sequence>
<protein>
    <submittedName>
        <fullName evidence="2">Uncharacterized protein</fullName>
    </submittedName>
</protein>
<feature type="non-terminal residue" evidence="2">
    <location>
        <position position="44"/>
    </location>
</feature>
<keyword evidence="1" id="KW-0175">Coiled coil</keyword>
<evidence type="ECO:0000256" key="1">
    <source>
        <dbReference type="SAM" id="Coils"/>
    </source>
</evidence>
<gene>
    <name evidence="2" type="ORF">CEURO_LOCUS17803</name>
</gene>
<dbReference type="Proteomes" id="UP001152484">
    <property type="component" value="Unassembled WGS sequence"/>
</dbReference>
<dbReference type="EMBL" id="CAMAPE010000051">
    <property type="protein sequence ID" value="CAH9107682.1"/>
    <property type="molecule type" value="Genomic_DNA"/>
</dbReference>